<gene>
    <name evidence="2" type="ORF">FDENT_12933</name>
</gene>
<accession>A0A8H5WLG3</accession>
<comment type="caution">
    <text evidence="2">The sequence shown here is derived from an EMBL/GenBank/DDBJ whole genome shotgun (WGS) entry which is preliminary data.</text>
</comment>
<dbReference type="AlphaFoldDB" id="A0A8H5WLG3"/>
<feature type="compositionally biased region" description="Low complexity" evidence="1">
    <location>
        <begin position="1"/>
        <end position="13"/>
    </location>
</feature>
<proteinExistence type="predicted"/>
<protein>
    <submittedName>
        <fullName evidence="2">GATA zinc finger domain-containing protein</fullName>
    </submittedName>
</protein>
<sequence length="292" mass="32641">MESSPSSVDSGPSNHQKPPSLAEIIKPHRVNSHRGLGPPSASASRRPSPIKVERPSLPKPIHPDFNLPSRLPTSSTVFPNLHAPALIFSPAAQARHKDVLDSSPGNQTYREMLGQIMSRSHAILNFAEANRRTALKQYSTQVNPARLPREQDINEMLRNQEILKQLLQQVNSLQFSLRARSDPGLPQQHMIGMSNRMTIPGIVSTEVAKPDLVSRYSLEARLRLTVNSPAFFWRDVAIALDLLLAYRDSDRKKGRLYAEIAILSKQDRELNKAPGVVELSEALNFWQSSQCR</sequence>
<dbReference type="EMBL" id="JAAOAK010000470">
    <property type="protein sequence ID" value="KAF5664231.1"/>
    <property type="molecule type" value="Genomic_DNA"/>
</dbReference>
<keyword evidence="3" id="KW-1185">Reference proteome</keyword>
<dbReference type="Proteomes" id="UP000562682">
    <property type="component" value="Unassembled WGS sequence"/>
</dbReference>
<evidence type="ECO:0000313" key="3">
    <source>
        <dbReference type="Proteomes" id="UP000562682"/>
    </source>
</evidence>
<evidence type="ECO:0000256" key="1">
    <source>
        <dbReference type="SAM" id="MobiDB-lite"/>
    </source>
</evidence>
<evidence type="ECO:0000313" key="2">
    <source>
        <dbReference type="EMBL" id="KAF5664231.1"/>
    </source>
</evidence>
<name>A0A8H5WLG3_9HYPO</name>
<feature type="compositionally biased region" description="Low complexity" evidence="1">
    <location>
        <begin position="38"/>
        <end position="49"/>
    </location>
</feature>
<reference evidence="2 3" key="1">
    <citation type="submission" date="2020-05" db="EMBL/GenBank/DDBJ databases">
        <title>Identification and distribution of gene clusters putatively required for synthesis of sphingolipid metabolism inhibitors in phylogenetically diverse species of the filamentous fungus Fusarium.</title>
        <authorList>
            <person name="Kim H.-S."/>
            <person name="Busman M."/>
            <person name="Brown D.W."/>
            <person name="Divon H."/>
            <person name="Uhlig S."/>
            <person name="Proctor R.H."/>
        </authorList>
    </citation>
    <scope>NUCLEOTIDE SEQUENCE [LARGE SCALE GENOMIC DNA]</scope>
    <source>
        <strain evidence="2 3">NRRL 25311</strain>
    </source>
</reference>
<organism evidence="2 3">
    <name type="scientific">Fusarium denticulatum</name>
    <dbReference type="NCBI Taxonomy" id="48507"/>
    <lineage>
        <taxon>Eukaryota</taxon>
        <taxon>Fungi</taxon>
        <taxon>Dikarya</taxon>
        <taxon>Ascomycota</taxon>
        <taxon>Pezizomycotina</taxon>
        <taxon>Sordariomycetes</taxon>
        <taxon>Hypocreomycetidae</taxon>
        <taxon>Hypocreales</taxon>
        <taxon>Nectriaceae</taxon>
        <taxon>Fusarium</taxon>
        <taxon>Fusarium fujikuroi species complex</taxon>
    </lineage>
</organism>
<feature type="region of interest" description="Disordered" evidence="1">
    <location>
        <begin position="1"/>
        <end position="68"/>
    </location>
</feature>